<dbReference type="Proteomes" id="UP000037923">
    <property type="component" value="Unassembled WGS sequence"/>
</dbReference>
<evidence type="ECO:0000313" key="3">
    <source>
        <dbReference type="EMBL" id="KPA84852.1"/>
    </source>
</evidence>
<organism evidence="3 4">
    <name type="scientific">Leptomonas pyrrhocoris</name>
    <name type="common">Firebug parasite</name>
    <dbReference type="NCBI Taxonomy" id="157538"/>
    <lineage>
        <taxon>Eukaryota</taxon>
        <taxon>Discoba</taxon>
        <taxon>Euglenozoa</taxon>
        <taxon>Kinetoplastea</taxon>
        <taxon>Metakinetoplastina</taxon>
        <taxon>Trypanosomatida</taxon>
        <taxon>Trypanosomatidae</taxon>
        <taxon>Leishmaniinae</taxon>
        <taxon>Leptomonas</taxon>
    </lineage>
</organism>
<accession>A0A0N0DZ43</accession>
<dbReference type="OrthoDB" id="9991235at2759"/>
<dbReference type="GO" id="GO:0005634">
    <property type="term" value="C:nucleus"/>
    <property type="evidence" value="ECO:0007669"/>
    <property type="project" value="TreeGrafter"/>
</dbReference>
<dbReference type="SUPFAM" id="SSF109604">
    <property type="entry name" value="HD-domain/PDEase-like"/>
    <property type="match status" value="1"/>
</dbReference>
<evidence type="ECO:0000256" key="1">
    <source>
        <dbReference type="SAM" id="MobiDB-lite"/>
    </source>
</evidence>
<feature type="domain" description="HD/PDEase" evidence="2">
    <location>
        <begin position="72"/>
        <end position="249"/>
    </location>
</feature>
<dbReference type="PANTHER" id="PTHR11373">
    <property type="entry name" value="DEOXYNUCLEOSIDE TRIPHOSPHATE TRIPHOSPHOHYDROLASE"/>
    <property type="match status" value="1"/>
</dbReference>
<dbReference type="CDD" id="cd00077">
    <property type="entry name" value="HDc"/>
    <property type="match status" value="1"/>
</dbReference>
<dbReference type="Gene3D" id="1.10.3210.10">
    <property type="entry name" value="Hypothetical protein af1432"/>
    <property type="match status" value="1"/>
</dbReference>
<dbReference type="GO" id="GO:0006203">
    <property type="term" value="P:dGTP catabolic process"/>
    <property type="evidence" value="ECO:0007669"/>
    <property type="project" value="TreeGrafter"/>
</dbReference>
<dbReference type="VEuPathDB" id="TriTrypDB:LpyrH10_02_2940"/>
<dbReference type="GeneID" id="26901615"/>
<protein>
    <recommendedName>
        <fullName evidence="2">HD/PDEase domain-containing protein</fullName>
    </recommendedName>
</protein>
<dbReference type="SMART" id="SM00471">
    <property type="entry name" value="HDc"/>
    <property type="match status" value="1"/>
</dbReference>
<dbReference type="InterPro" id="IPR003607">
    <property type="entry name" value="HD/PDEase_dom"/>
</dbReference>
<dbReference type="FunFam" id="1.10.3210.10:FF:000039">
    <property type="entry name" value="Protein CBG02420"/>
    <property type="match status" value="1"/>
</dbReference>
<evidence type="ECO:0000313" key="4">
    <source>
        <dbReference type="Proteomes" id="UP000037923"/>
    </source>
</evidence>
<dbReference type="InterPro" id="IPR050135">
    <property type="entry name" value="dGTPase-like"/>
</dbReference>
<dbReference type="GO" id="GO:0008832">
    <property type="term" value="F:dGTPase activity"/>
    <property type="evidence" value="ECO:0007669"/>
    <property type="project" value="TreeGrafter"/>
</dbReference>
<dbReference type="AlphaFoldDB" id="A0A0N0DZ43"/>
<comment type="caution">
    <text evidence="3">The sequence shown here is derived from an EMBL/GenBank/DDBJ whole genome shotgun (WGS) entry which is preliminary data.</text>
</comment>
<dbReference type="EMBL" id="LGTL01000002">
    <property type="protein sequence ID" value="KPA84852.1"/>
    <property type="molecule type" value="Genomic_DNA"/>
</dbReference>
<dbReference type="OMA" id="YLGMELY"/>
<dbReference type="PANTHER" id="PTHR11373:SF4">
    <property type="entry name" value="DEOXYNUCLEOSIDE TRIPHOSPHATE TRIPHOSPHOHYDROLASE SAMHD1"/>
    <property type="match status" value="1"/>
</dbReference>
<feature type="region of interest" description="Disordered" evidence="1">
    <location>
        <begin position="535"/>
        <end position="587"/>
    </location>
</feature>
<evidence type="ECO:0000259" key="2">
    <source>
        <dbReference type="SMART" id="SM00471"/>
    </source>
</evidence>
<dbReference type="RefSeq" id="XP_015663291.1">
    <property type="nucleotide sequence ID" value="XM_015797771.1"/>
</dbReference>
<sequence length="623" mass="70239">MPPLLHTKAGSVERTEEDMNLLEPKRSVSIQDMIYGQVEFPPVIRLLTDSPIVQRLRDLKQLGTSVYVYPSATHSRFEHSLGVCYLAMELYRCIIDSHREDGRDFGVPEILTVSREAVQKDMYCIGIAGLCHDLGHGPLSHMFESFVRSSAGEEDDFLRLWSHEQSSILLLRQLWTDNTVALAEFGFNETDRRYVELLINGLKPGKPWPNDVGRESWARFTTEIIANKRNGLDVDKIDYIQRDSVSCFGTRTFTSMRRLFQGARVVMDAEKETSIGFPDKLDGIIEEIFLARAHLHRIVYQHRVSKIINLMTLDALRAAGNAFMVTNSNGEQLPLRACPSRTDFYVHVSDWIIQAILHSHNEELAEARSILQRIQSRQLYTTLGTYRYNEATLIEAAHTRSVFGSSQQKKRKVMLDDLEDEIQVTERQLADKLRKWSEAHDNLRGIEFLQAEITQSAADMDKMMNPVEATYFFNARQSAKYRVEPHFTCNTTTSLASQQGPVSSIVLVCRMPLTPGEKEALRRSFNVVADRLGTTDMNTFSSSPPATQGRDAKLSQHDSATQDAQAPPQAVISDWPSSPAAKRLRFEPEGCLPGATLNDVADRSGLLVDESAAAEKNEEGEIV</sequence>
<keyword evidence="4" id="KW-1185">Reference proteome</keyword>
<proteinExistence type="predicted"/>
<gene>
    <name evidence="3" type="ORF">ABB37_01320</name>
</gene>
<reference evidence="3 4" key="1">
    <citation type="submission" date="2015-07" db="EMBL/GenBank/DDBJ databases">
        <title>High-quality genome of monoxenous trypanosomatid Leptomonas pyrrhocoris.</title>
        <authorList>
            <person name="Flegontov P."/>
            <person name="Butenko A."/>
            <person name="Firsov S."/>
            <person name="Vlcek C."/>
            <person name="Logacheva M.D."/>
            <person name="Field M."/>
            <person name="Filatov D."/>
            <person name="Flegontova O."/>
            <person name="Gerasimov E."/>
            <person name="Jackson A.P."/>
            <person name="Kelly S."/>
            <person name="Opperdoes F."/>
            <person name="O'Reilly A."/>
            <person name="Votypka J."/>
            <person name="Yurchenko V."/>
            <person name="Lukes J."/>
        </authorList>
    </citation>
    <scope>NUCLEOTIDE SEQUENCE [LARGE SCALE GENOMIC DNA]</scope>
    <source>
        <strain evidence="3">H10</strain>
    </source>
</reference>
<name>A0A0N0DZ43_LEPPY</name>
<feature type="compositionally biased region" description="Polar residues" evidence="1">
    <location>
        <begin position="535"/>
        <end position="546"/>
    </location>
</feature>